<dbReference type="InterPro" id="IPR001155">
    <property type="entry name" value="OxRdtase_FMN_N"/>
</dbReference>
<protein>
    <recommendedName>
        <fullName evidence="1">NADH:flavin oxidoreductase/NADH oxidase N-terminal domain-containing protein</fullName>
    </recommendedName>
</protein>
<dbReference type="Gene3D" id="3.20.20.70">
    <property type="entry name" value="Aldolase class I"/>
    <property type="match status" value="1"/>
</dbReference>
<proteinExistence type="predicted"/>
<feature type="domain" description="NADH:flavin oxidoreductase/NADH oxidase N-terminal" evidence="1">
    <location>
        <begin position="5"/>
        <end position="345"/>
    </location>
</feature>
<dbReference type="SUPFAM" id="SSF51395">
    <property type="entry name" value="FMN-linked oxidoreductases"/>
    <property type="match status" value="1"/>
</dbReference>
<dbReference type="AlphaFoldDB" id="A0AAD6YZC0"/>
<dbReference type="EMBL" id="JARIHO010000126">
    <property type="protein sequence ID" value="KAJ7301820.1"/>
    <property type="molecule type" value="Genomic_DNA"/>
</dbReference>
<dbReference type="CDD" id="cd02933">
    <property type="entry name" value="OYE_like_FMN"/>
    <property type="match status" value="1"/>
</dbReference>
<accession>A0AAD6YZC0</accession>
<dbReference type="InterPro" id="IPR013785">
    <property type="entry name" value="Aldolase_TIM"/>
</dbReference>
<dbReference type="PANTHER" id="PTHR22893:SF91">
    <property type="entry name" value="NADPH DEHYDROGENASE 2-RELATED"/>
    <property type="match status" value="1"/>
</dbReference>
<dbReference type="FunFam" id="3.20.20.70:FF:000138">
    <property type="entry name" value="NADPH dehydrogenase 1"/>
    <property type="match status" value="1"/>
</dbReference>
<evidence type="ECO:0000259" key="1">
    <source>
        <dbReference type="Pfam" id="PF00724"/>
    </source>
</evidence>
<dbReference type="PANTHER" id="PTHR22893">
    <property type="entry name" value="NADH OXIDOREDUCTASE-RELATED"/>
    <property type="match status" value="1"/>
</dbReference>
<reference evidence="2" key="1">
    <citation type="submission" date="2023-03" db="EMBL/GenBank/DDBJ databases">
        <title>Massive genome expansion in bonnet fungi (Mycena s.s.) driven by repeated elements and novel gene families across ecological guilds.</title>
        <authorList>
            <consortium name="Lawrence Berkeley National Laboratory"/>
            <person name="Harder C.B."/>
            <person name="Miyauchi S."/>
            <person name="Viragh M."/>
            <person name="Kuo A."/>
            <person name="Thoen E."/>
            <person name="Andreopoulos B."/>
            <person name="Lu D."/>
            <person name="Skrede I."/>
            <person name="Drula E."/>
            <person name="Henrissat B."/>
            <person name="Morin E."/>
            <person name="Kohler A."/>
            <person name="Barry K."/>
            <person name="LaButti K."/>
            <person name="Morin E."/>
            <person name="Salamov A."/>
            <person name="Lipzen A."/>
            <person name="Mereny Z."/>
            <person name="Hegedus B."/>
            <person name="Baldrian P."/>
            <person name="Stursova M."/>
            <person name="Weitz H."/>
            <person name="Taylor A."/>
            <person name="Grigoriev I.V."/>
            <person name="Nagy L.G."/>
            <person name="Martin F."/>
            <person name="Kauserud H."/>
        </authorList>
    </citation>
    <scope>NUCLEOTIDE SEQUENCE</scope>
    <source>
        <strain evidence="2">CBHHK002</strain>
    </source>
</reference>
<name>A0AAD6YZC0_9AGAR</name>
<dbReference type="Proteomes" id="UP001218218">
    <property type="component" value="Unassembled WGS sequence"/>
</dbReference>
<dbReference type="Pfam" id="PF00724">
    <property type="entry name" value="Oxidored_FMN"/>
    <property type="match status" value="1"/>
</dbReference>
<keyword evidence="3" id="KW-1185">Reference proteome</keyword>
<sequence>MADSKLFQPISLGDITLKHRAVMAPLTRFRADENHVPRAHVREYYSQRASVPGTLLITEATFIAPRAGGYNYVPGIWSEEQIAVWKQITDSVHAKGSFIYLQLWALGRAARPAELHAEDPSLPYVSASDIPLGGRPATEIKPRPLSVQEIHEYAELYATAASNAVHKAGFDGVEIHSANGYLLDQFLQDVSNVRTDAYGGGPENRCRFTLEVVDAVVAAVGPKKVGIRISPWNTYQNMGMAHPKPTFAYLVGEILERHPEFAYIHAIEPRVDSITLRPVIPPGWSNDFLRDIWVSPTSGRRFISAGGYDRPLALEFADNKNDIIAFGRHFISNPDLPHRLLHDIALTEYDRKRFYGPNNLDPKGFTDYPFADDKAPGPLQSRL</sequence>
<dbReference type="GO" id="GO:0010181">
    <property type="term" value="F:FMN binding"/>
    <property type="evidence" value="ECO:0007669"/>
    <property type="project" value="InterPro"/>
</dbReference>
<evidence type="ECO:0000313" key="2">
    <source>
        <dbReference type="EMBL" id="KAJ7301820.1"/>
    </source>
</evidence>
<comment type="caution">
    <text evidence="2">The sequence shown here is derived from an EMBL/GenBank/DDBJ whole genome shotgun (WGS) entry which is preliminary data.</text>
</comment>
<dbReference type="GO" id="GO:0003959">
    <property type="term" value="F:NADPH dehydrogenase activity"/>
    <property type="evidence" value="ECO:0007669"/>
    <property type="project" value="TreeGrafter"/>
</dbReference>
<dbReference type="InterPro" id="IPR045247">
    <property type="entry name" value="Oye-like"/>
</dbReference>
<organism evidence="2 3">
    <name type="scientific">Mycena albidolilacea</name>
    <dbReference type="NCBI Taxonomy" id="1033008"/>
    <lineage>
        <taxon>Eukaryota</taxon>
        <taxon>Fungi</taxon>
        <taxon>Dikarya</taxon>
        <taxon>Basidiomycota</taxon>
        <taxon>Agaricomycotina</taxon>
        <taxon>Agaricomycetes</taxon>
        <taxon>Agaricomycetidae</taxon>
        <taxon>Agaricales</taxon>
        <taxon>Marasmiineae</taxon>
        <taxon>Mycenaceae</taxon>
        <taxon>Mycena</taxon>
    </lineage>
</organism>
<evidence type="ECO:0000313" key="3">
    <source>
        <dbReference type="Proteomes" id="UP001218218"/>
    </source>
</evidence>
<gene>
    <name evidence="2" type="ORF">DFH08DRAFT_794918</name>
</gene>